<evidence type="ECO:0000256" key="4">
    <source>
        <dbReference type="ARBA" id="ARBA00022481"/>
    </source>
</evidence>
<feature type="domain" description="General secretion pathway GspH" evidence="12">
    <location>
        <begin position="57"/>
        <end position="185"/>
    </location>
</feature>
<keyword evidence="4" id="KW-0488">Methylation</keyword>
<evidence type="ECO:0000256" key="5">
    <source>
        <dbReference type="ARBA" id="ARBA00022519"/>
    </source>
</evidence>
<evidence type="ECO:0000256" key="10">
    <source>
        <dbReference type="ARBA" id="ARBA00030775"/>
    </source>
</evidence>
<accession>A0ABU4S2S0</accession>
<reference evidence="13 14" key="1">
    <citation type="submission" date="2023-11" db="EMBL/GenBank/DDBJ databases">
        <title>Gilvimarinus fulvus sp. nov., isolated from the surface of Kelp.</title>
        <authorList>
            <person name="Sun Y.Y."/>
            <person name="Gong Y."/>
            <person name="Du Z.J."/>
        </authorList>
    </citation>
    <scope>NUCLEOTIDE SEQUENCE [LARGE SCALE GENOMIC DNA]</scope>
    <source>
        <strain evidence="13 14">SDUM040013</strain>
    </source>
</reference>
<organism evidence="13 14">
    <name type="scientific">Gilvimarinus gilvus</name>
    <dbReference type="NCBI Taxonomy" id="3058038"/>
    <lineage>
        <taxon>Bacteria</taxon>
        <taxon>Pseudomonadati</taxon>
        <taxon>Pseudomonadota</taxon>
        <taxon>Gammaproteobacteria</taxon>
        <taxon>Cellvibrionales</taxon>
        <taxon>Cellvibrionaceae</taxon>
        <taxon>Gilvimarinus</taxon>
    </lineage>
</organism>
<evidence type="ECO:0000256" key="3">
    <source>
        <dbReference type="ARBA" id="ARBA00022475"/>
    </source>
</evidence>
<dbReference type="Gene3D" id="3.55.40.10">
    <property type="entry name" value="minor pseudopilin epsh domain"/>
    <property type="match status" value="1"/>
</dbReference>
<dbReference type="EMBL" id="JAXAFO010000029">
    <property type="protein sequence ID" value="MDX6850691.1"/>
    <property type="molecule type" value="Genomic_DNA"/>
</dbReference>
<evidence type="ECO:0000256" key="8">
    <source>
        <dbReference type="ARBA" id="ARBA00023136"/>
    </source>
</evidence>
<keyword evidence="5" id="KW-0997">Cell inner membrane</keyword>
<dbReference type="PROSITE" id="PS00409">
    <property type="entry name" value="PROKAR_NTER_METHYL"/>
    <property type="match status" value="1"/>
</dbReference>
<evidence type="ECO:0000256" key="7">
    <source>
        <dbReference type="ARBA" id="ARBA00022989"/>
    </source>
</evidence>
<evidence type="ECO:0000256" key="11">
    <source>
        <dbReference type="SAM" id="Phobius"/>
    </source>
</evidence>
<protein>
    <recommendedName>
        <fullName evidence="2">Type II secretion system protein H</fullName>
    </recommendedName>
    <alternativeName>
        <fullName evidence="10">General secretion pathway protein H</fullName>
    </alternativeName>
</protein>
<evidence type="ECO:0000259" key="12">
    <source>
        <dbReference type="Pfam" id="PF12019"/>
    </source>
</evidence>
<evidence type="ECO:0000313" key="14">
    <source>
        <dbReference type="Proteomes" id="UP001273505"/>
    </source>
</evidence>
<keyword evidence="7 11" id="KW-1133">Transmembrane helix</keyword>
<evidence type="ECO:0000256" key="9">
    <source>
        <dbReference type="ARBA" id="ARBA00025772"/>
    </source>
</evidence>
<dbReference type="InterPro" id="IPR022346">
    <property type="entry name" value="T2SS_GspH"/>
</dbReference>
<dbReference type="Proteomes" id="UP001273505">
    <property type="component" value="Unassembled WGS sequence"/>
</dbReference>
<evidence type="ECO:0000313" key="13">
    <source>
        <dbReference type="EMBL" id="MDX6850691.1"/>
    </source>
</evidence>
<evidence type="ECO:0000256" key="6">
    <source>
        <dbReference type="ARBA" id="ARBA00022692"/>
    </source>
</evidence>
<sequence>MNWIALTKPKQIHGLRQFSGFTLLELVLTMLTVGVLVAIATPSMVTLIKNNRSDALAEELSVALQIARTEAIKRGERVSLCGANAAMTDCGGNWTDGWLVVTDNATTDGAAAVVVGEVIAQFGEPHEDSVISADNNGAVSFVRYTSLGELARIGGLNNTAPIVFTAYMEGCTGARQRQITVGVAGMMNVSKSECPGY</sequence>
<gene>
    <name evidence="13" type="ORF">SCD92_15060</name>
</gene>
<dbReference type="Pfam" id="PF12019">
    <property type="entry name" value="GspH"/>
    <property type="match status" value="1"/>
</dbReference>
<keyword evidence="6 11" id="KW-0812">Transmembrane</keyword>
<comment type="similarity">
    <text evidence="9">Belongs to the GSP H family.</text>
</comment>
<dbReference type="SUPFAM" id="SSF54523">
    <property type="entry name" value="Pili subunits"/>
    <property type="match status" value="1"/>
</dbReference>
<proteinExistence type="inferred from homology"/>
<comment type="subcellular location">
    <subcellularLocation>
        <location evidence="1">Cell inner membrane</location>
        <topology evidence="1">Single-pass membrane protein</topology>
    </subcellularLocation>
</comment>
<comment type="caution">
    <text evidence="13">The sequence shown here is derived from an EMBL/GenBank/DDBJ whole genome shotgun (WGS) entry which is preliminary data.</text>
</comment>
<keyword evidence="14" id="KW-1185">Reference proteome</keyword>
<dbReference type="InterPro" id="IPR012902">
    <property type="entry name" value="N_methyl_site"/>
</dbReference>
<feature type="transmembrane region" description="Helical" evidence="11">
    <location>
        <begin position="21"/>
        <end position="40"/>
    </location>
</feature>
<dbReference type="InterPro" id="IPR045584">
    <property type="entry name" value="Pilin-like"/>
</dbReference>
<keyword evidence="8 11" id="KW-0472">Membrane</keyword>
<keyword evidence="3" id="KW-1003">Cell membrane</keyword>
<dbReference type="RefSeq" id="WP_302721100.1">
    <property type="nucleotide sequence ID" value="NZ_JAULRU010000256.1"/>
</dbReference>
<name>A0ABU4S2S0_9GAMM</name>
<evidence type="ECO:0000256" key="2">
    <source>
        <dbReference type="ARBA" id="ARBA00021549"/>
    </source>
</evidence>
<evidence type="ECO:0000256" key="1">
    <source>
        <dbReference type="ARBA" id="ARBA00004377"/>
    </source>
</evidence>